<organism evidence="3 4">
    <name type="scientific">Didymodactylos carnosus</name>
    <dbReference type="NCBI Taxonomy" id="1234261"/>
    <lineage>
        <taxon>Eukaryota</taxon>
        <taxon>Metazoa</taxon>
        <taxon>Spiralia</taxon>
        <taxon>Gnathifera</taxon>
        <taxon>Rotifera</taxon>
        <taxon>Eurotatoria</taxon>
        <taxon>Bdelloidea</taxon>
        <taxon>Philodinida</taxon>
        <taxon>Philodinidae</taxon>
        <taxon>Didymodactylos</taxon>
    </lineage>
</organism>
<keyword evidence="1" id="KW-0812">Transmembrane</keyword>
<feature type="transmembrane region" description="Helical" evidence="1">
    <location>
        <begin position="12"/>
        <end position="32"/>
    </location>
</feature>
<protein>
    <submittedName>
        <fullName evidence="3">Uncharacterized protein</fullName>
    </submittedName>
</protein>
<accession>A0A8S2R933</accession>
<dbReference type="AlphaFoldDB" id="A0A8S2R933"/>
<name>A0A8S2R933_9BILA</name>
<dbReference type="EMBL" id="CAJOBA010043618">
    <property type="protein sequence ID" value="CAF4152281.1"/>
    <property type="molecule type" value="Genomic_DNA"/>
</dbReference>
<evidence type="ECO:0000256" key="1">
    <source>
        <dbReference type="SAM" id="Phobius"/>
    </source>
</evidence>
<dbReference type="EMBL" id="CAJNOK010021992">
    <property type="protein sequence ID" value="CAF1341052.1"/>
    <property type="molecule type" value="Genomic_DNA"/>
</dbReference>
<evidence type="ECO:0000313" key="4">
    <source>
        <dbReference type="Proteomes" id="UP000682733"/>
    </source>
</evidence>
<sequence length="310" mass="36869">MNLIYFKICPSIGQLIRGLLFINLIILLYYMIKKDLYSNNLHYSCRTFHQDTTTIPQSLCNTFSTLRGKNQKVFSLSIFGPEEDLIFTRERSLQYLNLFFIEVQQLFPDWFVRVYYHDDSILTEKDIVHFECLYWYVDFCNIKRILPLVSKYVSGRIWRFIPIDDTFVDIVNIRDLDSPVTKREKLAVNYWLNNTTKSFHVMRDHPKHMSPIQAGMWGVRRTKGNNRSRILEKVNNLTLMKKYKSIAGDEEFLADHLWPHIRQNETIVHDSFHCFKYGEKVCSPFPTVRAREKDNCFVGCWRPCCVNENC</sequence>
<dbReference type="Proteomes" id="UP000682733">
    <property type="component" value="Unassembled WGS sequence"/>
</dbReference>
<evidence type="ECO:0000313" key="3">
    <source>
        <dbReference type="EMBL" id="CAF4152281.1"/>
    </source>
</evidence>
<reference evidence="3" key="1">
    <citation type="submission" date="2021-02" db="EMBL/GenBank/DDBJ databases">
        <authorList>
            <person name="Nowell W R."/>
        </authorList>
    </citation>
    <scope>NUCLEOTIDE SEQUENCE</scope>
</reference>
<keyword evidence="1" id="KW-1133">Transmembrane helix</keyword>
<dbReference type="Proteomes" id="UP000677228">
    <property type="component" value="Unassembled WGS sequence"/>
</dbReference>
<gene>
    <name evidence="2" type="ORF">OVA965_LOCUS30346</name>
    <name evidence="3" type="ORF">TMI583_LOCUS31145</name>
</gene>
<comment type="caution">
    <text evidence="3">The sequence shown here is derived from an EMBL/GenBank/DDBJ whole genome shotgun (WGS) entry which is preliminary data.</text>
</comment>
<keyword evidence="1" id="KW-0472">Membrane</keyword>
<evidence type="ECO:0000313" key="2">
    <source>
        <dbReference type="EMBL" id="CAF1341052.1"/>
    </source>
</evidence>
<proteinExistence type="predicted"/>